<evidence type="ECO:0000256" key="4">
    <source>
        <dbReference type="ARBA" id="ARBA00023136"/>
    </source>
</evidence>
<dbReference type="PANTHER" id="PTHR23514">
    <property type="entry name" value="BYPASS OF STOP CODON PROTEIN 6"/>
    <property type="match status" value="1"/>
</dbReference>
<feature type="transmembrane region" description="Helical" evidence="6">
    <location>
        <begin position="135"/>
        <end position="158"/>
    </location>
</feature>
<comment type="subcellular location">
    <subcellularLocation>
        <location evidence="1">Cell membrane</location>
        <topology evidence="1">Multi-pass membrane protein</topology>
    </subcellularLocation>
</comment>
<feature type="transmembrane region" description="Helical" evidence="6">
    <location>
        <begin position="12"/>
        <end position="31"/>
    </location>
</feature>
<dbReference type="EMBL" id="UAPQ01000001">
    <property type="protein sequence ID" value="SPT52416.1"/>
    <property type="molecule type" value="Genomic_DNA"/>
</dbReference>
<reference evidence="8 9" key="1">
    <citation type="submission" date="2018-06" db="EMBL/GenBank/DDBJ databases">
        <authorList>
            <consortium name="Pathogen Informatics"/>
            <person name="Doyle S."/>
        </authorList>
    </citation>
    <scope>NUCLEOTIDE SEQUENCE [LARGE SCALE GENOMIC DNA]</scope>
    <source>
        <strain evidence="8 9">NCTC11535</strain>
    </source>
</reference>
<dbReference type="InterPro" id="IPR020846">
    <property type="entry name" value="MFS_dom"/>
</dbReference>
<dbReference type="SUPFAM" id="SSF103473">
    <property type="entry name" value="MFS general substrate transporter"/>
    <property type="match status" value="1"/>
</dbReference>
<dbReference type="InterPro" id="IPR036259">
    <property type="entry name" value="MFS_trans_sf"/>
</dbReference>
<evidence type="ECO:0000259" key="7">
    <source>
        <dbReference type="PROSITE" id="PS50850"/>
    </source>
</evidence>
<evidence type="ECO:0000256" key="5">
    <source>
        <dbReference type="SAM" id="MobiDB-lite"/>
    </source>
</evidence>
<feature type="transmembrane region" description="Helical" evidence="6">
    <location>
        <begin position="82"/>
        <end position="98"/>
    </location>
</feature>
<feature type="transmembrane region" description="Helical" evidence="6">
    <location>
        <begin position="278"/>
        <end position="299"/>
    </location>
</feature>
<feature type="region of interest" description="Disordered" evidence="5">
    <location>
        <begin position="210"/>
        <end position="235"/>
    </location>
</feature>
<evidence type="ECO:0000256" key="6">
    <source>
        <dbReference type="SAM" id="Phobius"/>
    </source>
</evidence>
<feature type="transmembrane region" description="Helical" evidence="6">
    <location>
        <begin position="397"/>
        <end position="417"/>
    </location>
</feature>
<evidence type="ECO:0000313" key="8">
    <source>
        <dbReference type="EMBL" id="SPT52416.1"/>
    </source>
</evidence>
<dbReference type="PANTHER" id="PTHR23514:SF13">
    <property type="entry name" value="INNER MEMBRANE PROTEIN YBJJ"/>
    <property type="match status" value="1"/>
</dbReference>
<feature type="transmembrane region" description="Helical" evidence="6">
    <location>
        <begin position="240"/>
        <end position="258"/>
    </location>
</feature>
<feature type="transmembrane region" description="Helical" evidence="6">
    <location>
        <begin position="51"/>
        <end position="75"/>
    </location>
</feature>
<gene>
    <name evidence="8" type="primary">ybjJ</name>
    <name evidence="8" type="ORF">NCTC11535_00064</name>
</gene>
<evidence type="ECO:0000256" key="3">
    <source>
        <dbReference type="ARBA" id="ARBA00022989"/>
    </source>
</evidence>
<keyword evidence="2 6" id="KW-0812">Transmembrane</keyword>
<name>A0ABY1VL58_9ACTO</name>
<feature type="transmembrane region" description="Helical" evidence="6">
    <location>
        <begin position="311"/>
        <end position="330"/>
    </location>
</feature>
<keyword evidence="9" id="KW-1185">Reference proteome</keyword>
<organism evidence="8 9">
    <name type="scientific">Actinomyces bovis</name>
    <dbReference type="NCBI Taxonomy" id="1658"/>
    <lineage>
        <taxon>Bacteria</taxon>
        <taxon>Bacillati</taxon>
        <taxon>Actinomycetota</taxon>
        <taxon>Actinomycetes</taxon>
        <taxon>Actinomycetales</taxon>
        <taxon>Actinomycetaceae</taxon>
        <taxon>Actinomyces</taxon>
    </lineage>
</organism>
<dbReference type="Proteomes" id="UP000250006">
    <property type="component" value="Unassembled WGS sequence"/>
</dbReference>
<proteinExistence type="predicted"/>
<dbReference type="Gene3D" id="1.20.1250.20">
    <property type="entry name" value="MFS general substrate transporter like domains"/>
    <property type="match status" value="1"/>
</dbReference>
<feature type="domain" description="Major facilitator superfamily (MFS) profile" evidence="7">
    <location>
        <begin position="245"/>
        <end position="434"/>
    </location>
</feature>
<dbReference type="CDD" id="cd17393">
    <property type="entry name" value="MFS_MosC_like"/>
    <property type="match status" value="1"/>
</dbReference>
<dbReference type="InterPro" id="IPR051788">
    <property type="entry name" value="MFS_Transporter"/>
</dbReference>
<feature type="transmembrane region" description="Helical" evidence="6">
    <location>
        <begin position="104"/>
        <end position="123"/>
    </location>
</feature>
<dbReference type="RefSeq" id="WP_111835431.1">
    <property type="nucleotide sequence ID" value="NZ_UAPQ01000001.1"/>
</dbReference>
<accession>A0ABY1VL58</accession>
<feature type="transmembrane region" description="Helical" evidence="6">
    <location>
        <begin position="369"/>
        <end position="391"/>
    </location>
</feature>
<sequence>MAGSNSASRSAALWRARLAVYLTFFCNGVGFSNLVPRYPELLQHLDIGKAAFGQAVMFGSVGALLAGLAASWLIARFTSARVASFGMVVCGLGLVLAGTADSWIVLALGLAWVGGIDAVVDVAQNAHGLRVERAWGSSIITSFHAAWSLGAVLGAVMGQALAGWGVPLGLHMLAVLALLALVCAGANQWMLPGPDTQELAEGLLAEGTAPVGPRASTAESPAAKPTDKPGHKPSTSRMRAAAGLIIAVLGLACAAAMFPEDVASNWSALLLSEQGAPAATQGMGLVALQATMILGRLLGDAVVDRLGARRVMAGGGLLVVTGMTLALTMGNIPGTLTGLVLTGAGCAVAVPLTYAAADDVPGLPVGLGLTVVSWLARVIMLLSPPVVGWFADSHGTWVALVYGLLGGAVLALAWPILRPGGHREQRGDLAPAAD</sequence>
<dbReference type="Pfam" id="PF07690">
    <property type="entry name" value="MFS_1"/>
    <property type="match status" value="2"/>
</dbReference>
<feature type="transmembrane region" description="Helical" evidence="6">
    <location>
        <begin position="164"/>
        <end position="184"/>
    </location>
</feature>
<feature type="transmembrane region" description="Helical" evidence="6">
    <location>
        <begin position="336"/>
        <end position="357"/>
    </location>
</feature>
<evidence type="ECO:0000313" key="9">
    <source>
        <dbReference type="Proteomes" id="UP000250006"/>
    </source>
</evidence>
<protein>
    <submittedName>
        <fullName evidence="8">Inner membrane protein ybjJ</fullName>
    </submittedName>
</protein>
<evidence type="ECO:0000256" key="2">
    <source>
        <dbReference type="ARBA" id="ARBA00022692"/>
    </source>
</evidence>
<comment type="caution">
    <text evidence="8">The sequence shown here is derived from an EMBL/GenBank/DDBJ whole genome shotgun (WGS) entry which is preliminary data.</text>
</comment>
<evidence type="ECO:0000256" key="1">
    <source>
        <dbReference type="ARBA" id="ARBA00004651"/>
    </source>
</evidence>
<dbReference type="PROSITE" id="PS50850">
    <property type="entry name" value="MFS"/>
    <property type="match status" value="1"/>
</dbReference>
<keyword evidence="4 6" id="KW-0472">Membrane</keyword>
<keyword evidence="3 6" id="KW-1133">Transmembrane helix</keyword>
<dbReference type="InterPro" id="IPR011701">
    <property type="entry name" value="MFS"/>
</dbReference>